<dbReference type="AlphaFoldDB" id="Q6CNC3"/>
<dbReference type="GO" id="GO:0007034">
    <property type="term" value="P:vacuolar transport"/>
    <property type="evidence" value="ECO:0007669"/>
    <property type="project" value="TreeGrafter"/>
</dbReference>
<reference evidence="2 3" key="1">
    <citation type="journal article" date="2004" name="Nature">
        <title>Genome evolution in yeasts.</title>
        <authorList>
            <consortium name="Genolevures"/>
            <person name="Dujon B."/>
            <person name="Sherman D."/>
            <person name="Fischer G."/>
            <person name="Durrens P."/>
            <person name="Casaregola S."/>
            <person name="Lafontaine I."/>
            <person name="de Montigny J."/>
            <person name="Marck C."/>
            <person name="Neuveglise C."/>
            <person name="Talla E."/>
            <person name="Goffard N."/>
            <person name="Frangeul L."/>
            <person name="Aigle M."/>
            <person name="Anthouard V."/>
            <person name="Babour A."/>
            <person name="Barbe V."/>
            <person name="Barnay S."/>
            <person name="Blanchin S."/>
            <person name="Beckerich J.M."/>
            <person name="Beyne E."/>
            <person name="Bleykasten C."/>
            <person name="Boisrame A."/>
            <person name="Boyer J."/>
            <person name="Cattolico L."/>
            <person name="Confanioleri F."/>
            <person name="de Daruvar A."/>
            <person name="Despons L."/>
            <person name="Fabre E."/>
            <person name="Fairhead C."/>
            <person name="Ferry-Dumazet H."/>
            <person name="Groppi A."/>
            <person name="Hantraye F."/>
            <person name="Hennequin C."/>
            <person name="Jauniaux N."/>
            <person name="Joyet P."/>
            <person name="Kachouri R."/>
            <person name="Kerrest A."/>
            <person name="Koszul R."/>
            <person name="Lemaire M."/>
            <person name="Lesur I."/>
            <person name="Ma L."/>
            <person name="Muller H."/>
            <person name="Nicaud J.M."/>
            <person name="Nikolski M."/>
            <person name="Oztas S."/>
            <person name="Ozier-Kalogeropoulos O."/>
            <person name="Pellenz S."/>
            <person name="Potier S."/>
            <person name="Richard G.F."/>
            <person name="Straub M.L."/>
            <person name="Suleau A."/>
            <person name="Swennene D."/>
            <person name="Tekaia F."/>
            <person name="Wesolowski-Louvel M."/>
            <person name="Westhof E."/>
            <person name="Wirth B."/>
            <person name="Zeniou-Meyer M."/>
            <person name="Zivanovic I."/>
            <person name="Bolotin-Fukuhara M."/>
            <person name="Thierry A."/>
            <person name="Bouchier C."/>
            <person name="Caudron B."/>
            <person name="Scarpelli C."/>
            <person name="Gaillardin C."/>
            <person name="Weissenbach J."/>
            <person name="Wincker P."/>
            <person name="Souciet J.L."/>
        </authorList>
    </citation>
    <scope>NUCLEOTIDE SEQUENCE [LARGE SCALE GENOMIC DNA]</scope>
    <source>
        <strain evidence="3">ATCC 8585 / CBS 2359 / DSM 70799 / NBRC 1267 / NRRL Y-1140 / WM37</strain>
    </source>
</reference>
<dbReference type="PaxDb" id="284590-Q6CNC3"/>
<dbReference type="STRING" id="284590.Q6CNC3"/>
<gene>
    <name evidence="2" type="ORF">KLLA0_E13663g</name>
</gene>
<feature type="region of interest" description="Disordered" evidence="1">
    <location>
        <begin position="174"/>
        <end position="205"/>
    </location>
</feature>
<feature type="compositionally biased region" description="Polar residues" evidence="1">
    <location>
        <begin position="177"/>
        <end position="193"/>
    </location>
</feature>
<sequence length="205" mass="23939">MKNEYTRKKVSAKDRKACLICGNPTVTVLFNGSGPDWFYTCDIHLVDNPQFVQPLYPKEYHESLVSLKPLKERIEELQRKERGTWDQWVNKIFDSKKPSSSDDKKEDRDDASSDDKKKTDEANSLEELQQTYQATLDKLAASRETCNRYTLHDLVFQSRVDRLRKLAQLKEKKRVEQQSYTNTDPNQLLQSFSFPEVPKNTVNKS</sequence>
<dbReference type="OMA" id="SGPDWFY"/>
<dbReference type="KEGG" id="kla:KLLA0_E13663g"/>
<dbReference type="Proteomes" id="UP000000598">
    <property type="component" value="Chromosome E"/>
</dbReference>
<dbReference type="eggNOG" id="ENOG502RW3H">
    <property type="taxonomic scope" value="Eukaryota"/>
</dbReference>
<dbReference type="Pfam" id="PF08432">
    <property type="entry name" value="Vfa1"/>
    <property type="match status" value="1"/>
</dbReference>
<feature type="compositionally biased region" description="Basic and acidic residues" evidence="1">
    <location>
        <begin position="96"/>
        <end position="121"/>
    </location>
</feature>
<evidence type="ECO:0000256" key="1">
    <source>
        <dbReference type="SAM" id="MobiDB-lite"/>
    </source>
</evidence>
<dbReference type="EMBL" id="CR382125">
    <property type="protein sequence ID" value="CAG99653.1"/>
    <property type="molecule type" value="Genomic_DNA"/>
</dbReference>
<dbReference type="FunCoup" id="Q6CNC3">
    <property type="interactions" value="25"/>
</dbReference>
<keyword evidence="3" id="KW-1185">Reference proteome</keyword>
<evidence type="ECO:0000313" key="3">
    <source>
        <dbReference type="Proteomes" id="UP000000598"/>
    </source>
</evidence>
<organism evidence="2 3">
    <name type="scientific">Kluyveromyces lactis (strain ATCC 8585 / CBS 2359 / DSM 70799 / NBRC 1267 / NRRL Y-1140 / WM37)</name>
    <name type="common">Yeast</name>
    <name type="synonym">Candida sphaerica</name>
    <dbReference type="NCBI Taxonomy" id="284590"/>
    <lineage>
        <taxon>Eukaryota</taxon>
        <taxon>Fungi</taxon>
        <taxon>Dikarya</taxon>
        <taxon>Ascomycota</taxon>
        <taxon>Saccharomycotina</taxon>
        <taxon>Saccharomycetes</taxon>
        <taxon>Saccharomycetales</taxon>
        <taxon>Saccharomycetaceae</taxon>
        <taxon>Kluyveromyces</taxon>
    </lineage>
</organism>
<name>Q6CNC3_KLULA</name>
<feature type="region of interest" description="Disordered" evidence="1">
    <location>
        <begin position="96"/>
        <end position="126"/>
    </location>
</feature>
<accession>Q6CNC3</accession>
<dbReference type="InterPro" id="IPR013640">
    <property type="entry name" value="Vfa1"/>
</dbReference>
<protein>
    <submittedName>
        <fullName evidence="2">KLLA0E13663p</fullName>
    </submittedName>
</protein>
<evidence type="ECO:0000313" key="2">
    <source>
        <dbReference type="EMBL" id="CAG99653.1"/>
    </source>
</evidence>
<dbReference type="HOGENOM" id="CLU_088285_2_1_1"/>
<dbReference type="PANTHER" id="PTHR28218:SF1">
    <property type="entry name" value="VPS4-ASSOCIATED PROTEIN 1"/>
    <property type="match status" value="1"/>
</dbReference>
<dbReference type="PANTHER" id="PTHR28218">
    <property type="entry name" value="VPS4-ASSOCIATED PROTEIN 1"/>
    <property type="match status" value="1"/>
</dbReference>
<dbReference type="GO" id="GO:0005768">
    <property type="term" value="C:endosome"/>
    <property type="evidence" value="ECO:0007669"/>
    <property type="project" value="TreeGrafter"/>
</dbReference>
<proteinExistence type="predicted"/>
<dbReference type="InParanoid" id="Q6CNC3"/>